<feature type="transmembrane region" description="Helical" evidence="9">
    <location>
        <begin position="476"/>
        <end position="496"/>
    </location>
</feature>
<comment type="similarity">
    <text evidence="2">Belongs to the oligopeptide OPT transporter family.</text>
</comment>
<keyword evidence="7 9" id="KW-1133">Transmembrane helix</keyword>
<evidence type="ECO:0000256" key="5">
    <source>
        <dbReference type="ARBA" id="ARBA00022856"/>
    </source>
</evidence>
<dbReference type="Pfam" id="PF03169">
    <property type="entry name" value="OPT"/>
    <property type="match status" value="1"/>
</dbReference>
<feature type="transmembrane region" description="Helical" evidence="9">
    <location>
        <begin position="259"/>
        <end position="277"/>
    </location>
</feature>
<dbReference type="Proteomes" id="UP000037904">
    <property type="component" value="Unassembled WGS sequence"/>
</dbReference>
<proteinExistence type="inferred from homology"/>
<dbReference type="InterPro" id="IPR004813">
    <property type="entry name" value="OPT"/>
</dbReference>
<feature type="transmembrane region" description="Helical" evidence="9">
    <location>
        <begin position="404"/>
        <end position="422"/>
    </location>
</feature>
<sequence length="863" mass="97775">MASRAEKLEALVSTPDVNLTERSRDNSLPTSQEAYEVEGRFEKDLDVTQDDLLEARQIAATLSLEHVHKMMSNVYKFHKRDPNFPLSVIQKIESFLDQYDSLKRPGRRHETLIQEIKIEVALITHNSPYAEVRAVVDNHDDPSMPCSTIRAWFIGLIFSCAVSFINSFFEIRQPMIGVGLAVPQLLAYPFGKFLEKTLPDVGFTLFGVRHTLNPGRFTKKEHMLITIMSSISMGTPYTNYIIWIQYLPQYFNQPYAMNMGYQILLGLSSKFIGYGLAGICRRFLVYPSYCLWPTTLVCIALNTALHDEGDVPVPGPFKRIWNTSRFRFFSIAFWAMFAYFWLPNYLFAGLSWFSWMTWISPNNRDLANVTGGHTGLGINPFPTFDWNIVTLGCDPLMVPFFTTFNLFCGALLTCFVILGVYYGNVYHTAYLPINSNRVFDHFGGLYNVSTIIDERGIFDAEKYEAYSPAFLSAAHISSYMFLFSLYTAAITYGVLYHHQIITIGLKGLVNSFRPSKKNEAEDEQVFDAHNRLMKTYREVPEWWYLVCLTIAFAVGVVGVSQWPTHTTPAVVPFGVILSLIFVVPVGIISATTGIGVSLNVLSEFLGGAFVEGNAIAMCFFKAFGYSTCAQAVYFSADLKLAHYLKIPPRFTFWAQMVPTFVSTLISVGVLQYQIRLEGVCTQDAPYRFMCPGLNNFFTAAVLWGTIGPKKLFGPGGQYVEALVGFPFGVAIVLLFWWLGKKYPNIKLIRSIHPVVFLAGGMLWAPYNISYIWPAVPIGWLSWMYIKKRYLAFWAKYNYILSAAFSVGIAISALVMFFALQYHDINLEWWGNRVPYEGCDGTQSCFLKSLAQNEYFGPRIGYFS</sequence>
<dbReference type="OrthoDB" id="9986677at2759"/>
<feature type="transmembrane region" description="Helical" evidence="9">
    <location>
        <begin position="224"/>
        <end position="247"/>
    </location>
</feature>
<protein>
    <submittedName>
        <fullName evidence="10">Sexual differentiation process protein isp4</fullName>
    </submittedName>
</protein>
<feature type="transmembrane region" description="Helical" evidence="9">
    <location>
        <begin position="151"/>
        <end position="169"/>
    </location>
</feature>
<keyword evidence="5" id="KW-0571">Peptide transport</keyword>
<feature type="transmembrane region" description="Helical" evidence="9">
    <location>
        <begin position="770"/>
        <end position="785"/>
    </location>
</feature>
<dbReference type="GO" id="GO:0016020">
    <property type="term" value="C:membrane"/>
    <property type="evidence" value="ECO:0007669"/>
    <property type="project" value="UniProtKB-SubCell"/>
</dbReference>
<dbReference type="PANTHER" id="PTHR22601">
    <property type="entry name" value="ISP4 LIKE PROTEIN"/>
    <property type="match status" value="1"/>
</dbReference>
<reference evidence="10 11" key="1">
    <citation type="submission" date="2015-04" db="EMBL/GenBank/DDBJ databases">
        <title>The draft genome sequence of Fusarium langsethiae, a T-2/HT-2 mycotoxin producer.</title>
        <authorList>
            <person name="Lysoe E."/>
            <person name="Divon H.H."/>
            <person name="Terzi V."/>
            <person name="Orru L."/>
            <person name="Lamontanara A."/>
            <person name="Kolseth A.-K."/>
            <person name="Frandsen R.J."/>
            <person name="Nielsen K."/>
            <person name="Thrane U."/>
        </authorList>
    </citation>
    <scope>NUCLEOTIDE SEQUENCE [LARGE SCALE GENOMIC DNA]</scope>
    <source>
        <strain evidence="10 11">Fl201059</strain>
    </source>
</reference>
<keyword evidence="3" id="KW-0813">Transport</keyword>
<evidence type="ECO:0000256" key="7">
    <source>
        <dbReference type="ARBA" id="ARBA00022989"/>
    </source>
</evidence>
<feature type="transmembrane region" description="Helical" evidence="9">
    <location>
        <begin position="613"/>
        <end position="633"/>
    </location>
</feature>
<dbReference type="GO" id="GO:0035673">
    <property type="term" value="F:oligopeptide transmembrane transporter activity"/>
    <property type="evidence" value="ECO:0007669"/>
    <property type="project" value="InterPro"/>
</dbReference>
<dbReference type="NCBIfam" id="TIGR00727">
    <property type="entry name" value="ISP4_OPT"/>
    <property type="match status" value="1"/>
</dbReference>
<gene>
    <name evidence="10" type="ORF">FLAG1_05557</name>
</gene>
<feature type="transmembrane region" description="Helical" evidence="9">
    <location>
        <begin position="326"/>
        <end position="347"/>
    </location>
</feature>
<dbReference type="GO" id="GO:0015031">
    <property type="term" value="P:protein transport"/>
    <property type="evidence" value="ECO:0007669"/>
    <property type="project" value="UniProtKB-KW"/>
</dbReference>
<dbReference type="InterPro" id="IPR004648">
    <property type="entry name" value="Oligpept_transpt"/>
</dbReference>
<keyword evidence="8 9" id="KW-0472">Membrane</keyword>
<evidence type="ECO:0000256" key="6">
    <source>
        <dbReference type="ARBA" id="ARBA00022927"/>
    </source>
</evidence>
<feature type="transmembrane region" description="Helical" evidence="9">
    <location>
        <begin position="289"/>
        <end position="306"/>
    </location>
</feature>
<feature type="transmembrane region" description="Helical" evidence="9">
    <location>
        <begin position="797"/>
        <end position="819"/>
    </location>
</feature>
<evidence type="ECO:0000313" key="10">
    <source>
        <dbReference type="EMBL" id="KPA41529.1"/>
    </source>
</evidence>
<feature type="transmembrane region" description="Helical" evidence="9">
    <location>
        <begin position="653"/>
        <end position="674"/>
    </location>
</feature>
<keyword evidence="6" id="KW-0653">Protein transport</keyword>
<feature type="transmembrane region" description="Helical" evidence="9">
    <location>
        <begin position="718"/>
        <end position="738"/>
    </location>
</feature>
<accession>A0A0M9EWT7</accession>
<evidence type="ECO:0000256" key="3">
    <source>
        <dbReference type="ARBA" id="ARBA00022448"/>
    </source>
</evidence>
<dbReference type="EMBL" id="JXCE01000093">
    <property type="protein sequence ID" value="KPA41529.1"/>
    <property type="molecule type" value="Genomic_DNA"/>
</dbReference>
<comment type="caution">
    <text evidence="10">The sequence shown here is derived from an EMBL/GenBank/DDBJ whole genome shotgun (WGS) entry which is preliminary data.</text>
</comment>
<feature type="transmembrane region" description="Helical" evidence="9">
    <location>
        <begin position="575"/>
        <end position="601"/>
    </location>
</feature>
<feature type="transmembrane region" description="Helical" evidence="9">
    <location>
        <begin position="542"/>
        <end position="563"/>
    </location>
</feature>
<evidence type="ECO:0000256" key="9">
    <source>
        <dbReference type="SAM" id="Phobius"/>
    </source>
</evidence>
<evidence type="ECO:0000256" key="2">
    <source>
        <dbReference type="ARBA" id="ARBA00008807"/>
    </source>
</evidence>
<evidence type="ECO:0000256" key="8">
    <source>
        <dbReference type="ARBA" id="ARBA00023136"/>
    </source>
</evidence>
<dbReference type="NCBIfam" id="TIGR00728">
    <property type="entry name" value="OPT_sfam"/>
    <property type="match status" value="1"/>
</dbReference>
<dbReference type="AlphaFoldDB" id="A0A0M9EWT7"/>
<organism evidence="10 11">
    <name type="scientific">Fusarium langsethiae</name>
    <dbReference type="NCBI Taxonomy" id="179993"/>
    <lineage>
        <taxon>Eukaryota</taxon>
        <taxon>Fungi</taxon>
        <taxon>Dikarya</taxon>
        <taxon>Ascomycota</taxon>
        <taxon>Pezizomycotina</taxon>
        <taxon>Sordariomycetes</taxon>
        <taxon>Hypocreomycetidae</taxon>
        <taxon>Hypocreales</taxon>
        <taxon>Nectriaceae</taxon>
        <taxon>Fusarium</taxon>
    </lineage>
</organism>
<name>A0A0M9EWT7_FUSLA</name>
<evidence type="ECO:0000256" key="4">
    <source>
        <dbReference type="ARBA" id="ARBA00022692"/>
    </source>
</evidence>
<keyword evidence="11" id="KW-1185">Reference proteome</keyword>
<feature type="transmembrane region" description="Helical" evidence="9">
    <location>
        <begin position="747"/>
        <end position="764"/>
    </location>
</feature>
<feature type="transmembrane region" description="Helical" evidence="9">
    <location>
        <begin position="686"/>
        <end position="706"/>
    </location>
</feature>
<comment type="subcellular location">
    <subcellularLocation>
        <location evidence="1">Membrane</location>
        <topology evidence="1">Multi-pass membrane protein</topology>
    </subcellularLocation>
</comment>
<evidence type="ECO:0000256" key="1">
    <source>
        <dbReference type="ARBA" id="ARBA00004141"/>
    </source>
</evidence>
<evidence type="ECO:0000313" key="11">
    <source>
        <dbReference type="Proteomes" id="UP000037904"/>
    </source>
</evidence>
<keyword evidence="4 9" id="KW-0812">Transmembrane</keyword>